<dbReference type="Proteomes" id="UP000094444">
    <property type="component" value="Unassembled WGS sequence"/>
</dbReference>
<dbReference type="OrthoDB" id="273010at2759"/>
<keyword evidence="1" id="KW-1133">Transmembrane helix</keyword>
<accession>A0A2P5I6J4</accession>
<name>A0A2P5I6J4_DIAHE</name>
<feature type="transmembrane region" description="Helical" evidence="1">
    <location>
        <begin position="33"/>
        <end position="53"/>
    </location>
</feature>
<evidence type="ECO:0000313" key="2">
    <source>
        <dbReference type="EMBL" id="POS78125.1"/>
    </source>
</evidence>
<keyword evidence="1" id="KW-0812">Transmembrane</keyword>
<comment type="caution">
    <text evidence="2">The sequence shown here is derived from an EMBL/GenBank/DDBJ whole genome shotgun (WGS) entry which is preliminary data.</text>
</comment>
<gene>
    <name evidence="2" type="ORF">DHEL01_v203479</name>
</gene>
<keyword evidence="1" id="KW-0472">Membrane</keyword>
<dbReference type="AlphaFoldDB" id="A0A2P5I6J4"/>
<proteinExistence type="predicted"/>
<evidence type="ECO:0000313" key="3">
    <source>
        <dbReference type="Proteomes" id="UP000094444"/>
    </source>
</evidence>
<evidence type="ECO:0000256" key="1">
    <source>
        <dbReference type="SAM" id="Phobius"/>
    </source>
</evidence>
<keyword evidence="3" id="KW-1185">Reference proteome</keyword>
<sequence>MESFALAADHSGAINHLHTVTISPAIVGLARELRLAVTVVVAGWVVAMAPWHGMAQLRGRARRGQAGLRDV</sequence>
<protein>
    <submittedName>
        <fullName evidence="2">Uncharacterized protein</fullName>
    </submittedName>
</protein>
<reference evidence="2" key="1">
    <citation type="submission" date="2017-09" db="EMBL/GenBank/DDBJ databases">
        <title>Polyketide synthases of a Diaporthe helianthi virulent isolate.</title>
        <authorList>
            <person name="Baroncelli R."/>
        </authorList>
    </citation>
    <scope>NUCLEOTIDE SEQUENCE [LARGE SCALE GENOMIC DNA]</scope>
    <source>
        <strain evidence="2">7/96</strain>
    </source>
</reference>
<dbReference type="EMBL" id="MAVT02000211">
    <property type="protein sequence ID" value="POS78125.1"/>
    <property type="molecule type" value="Genomic_DNA"/>
</dbReference>
<dbReference type="InParanoid" id="A0A2P5I6J4"/>
<organism evidence="2 3">
    <name type="scientific">Diaporthe helianthi</name>
    <dbReference type="NCBI Taxonomy" id="158607"/>
    <lineage>
        <taxon>Eukaryota</taxon>
        <taxon>Fungi</taxon>
        <taxon>Dikarya</taxon>
        <taxon>Ascomycota</taxon>
        <taxon>Pezizomycotina</taxon>
        <taxon>Sordariomycetes</taxon>
        <taxon>Sordariomycetidae</taxon>
        <taxon>Diaporthales</taxon>
        <taxon>Diaporthaceae</taxon>
        <taxon>Diaporthe</taxon>
    </lineage>
</organism>